<gene>
    <name evidence="2" type="ORF">PTKU64_88770</name>
    <name evidence="3" type="ORF">PTKU64_89560</name>
</gene>
<name>A0ABM7UAT5_9BURK</name>
<keyword evidence="4" id="KW-1185">Reference proteome</keyword>
<dbReference type="EMBL" id="AP024958">
    <property type="protein sequence ID" value="BCZ85281.1"/>
    <property type="molecule type" value="Genomic_DNA"/>
</dbReference>
<proteinExistence type="predicted"/>
<dbReference type="Proteomes" id="UP001319874">
    <property type="component" value="Chromosome 4"/>
</dbReference>
<organism evidence="2 4">
    <name type="scientific">Paraburkholderia terrae</name>
    <dbReference type="NCBI Taxonomy" id="311230"/>
    <lineage>
        <taxon>Bacteria</taxon>
        <taxon>Pseudomonadati</taxon>
        <taxon>Pseudomonadota</taxon>
        <taxon>Betaproteobacteria</taxon>
        <taxon>Burkholderiales</taxon>
        <taxon>Burkholderiaceae</taxon>
        <taxon>Paraburkholderia</taxon>
    </lineage>
</organism>
<sequence>MFGGEAAVVAFRGLSEIVAMAFAQTGDQSRLGNTWFQPDLSSNCSGPFEQLRRKRSTEVGNGVTG</sequence>
<evidence type="ECO:0000256" key="1">
    <source>
        <dbReference type="SAM" id="MobiDB-lite"/>
    </source>
</evidence>
<evidence type="ECO:0000313" key="2">
    <source>
        <dbReference type="EMBL" id="BCZ85202.1"/>
    </source>
</evidence>
<protein>
    <submittedName>
        <fullName evidence="2">Uncharacterized protein</fullName>
    </submittedName>
</protein>
<evidence type="ECO:0000313" key="4">
    <source>
        <dbReference type="Proteomes" id="UP001319874"/>
    </source>
</evidence>
<feature type="region of interest" description="Disordered" evidence="1">
    <location>
        <begin position="42"/>
        <end position="65"/>
    </location>
</feature>
<accession>A0ABM7UAT5</accession>
<evidence type="ECO:0000313" key="3">
    <source>
        <dbReference type="EMBL" id="BCZ85281.1"/>
    </source>
</evidence>
<reference evidence="2 4" key="1">
    <citation type="journal article" date="2022" name="Front. Microbiol.">
        <title>Identification and characterization of a novel class of self-sufficient cytochrome P450 hydroxylase involved in cyclohexanecarboxylate degradation in Paraburkholderia terrae strain KU-64.</title>
        <authorList>
            <person name="Yamamoto T."/>
            <person name="Hasegawa Y."/>
            <person name="Iwaki H."/>
        </authorList>
    </citation>
    <scope>NUCLEOTIDE SEQUENCE [LARGE SCALE GENOMIC DNA]</scope>
    <source>
        <strain evidence="2 4">KU-64</strain>
    </source>
</reference>
<dbReference type="EMBL" id="AP024958">
    <property type="protein sequence ID" value="BCZ85202.1"/>
    <property type="molecule type" value="Genomic_DNA"/>
</dbReference>